<organism evidence="1 2">
    <name type="scientific">Cordyceps javanica</name>
    <dbReference type="NCBI Taxonomy" id="43265"/>
    <lineage>
        <taxon>Eukaryota</taxon>
        <taxon>Fungi</taxon>
        <taxon>Dikarya</taxon>
        <taxon>Ascomycota</taxon>
        <taxon>Pezizomycotina</taxon>
        <taxon>Sordariomycetes</taxon>
        <taxon>Hypocreomycetidae</taxon>
        <taxon>Hypocreales</taxon>
        <taxon>Cordycipitaceae</taxon>
        <taxon>Cordyceps</taxon>
    </lineage>
</organism>
<evidence type="ECO:0000313" key="1">
    <source>
        <dbReference type="EMBL" id="TQV98425.1"/>
    </source>
</evidence>
<comment type="caution">
    <text evidence="1">The sequence shown here is derived from an EMBL/GenBank/DDBJ whole genome shotgun (WGS) entry which is preliminary data.</text>
</comment>
<accession>A0A545V9L8</accession>
<reference evidence="1 2" key="1">
    <citation type="journal article" date="2019" name="Appl. Microbiol. Biotechnol.">
        <title>Genome sequence of Isaria javanica and comparative genome analysis insights into family S53 peptidase evolution in fungal entomopathogens.</title>
        <authorList>
            <person name="Lin R."/>
            <person name="Zhang X."/>
            <person name="Xin B."/>
            <person name="Zou M."/>
            <person name="Gao Y."/>
            <person name="Qin F."/>
            <person name="Hu Q."/>
            <person name="Xie B."/>
            <person name="Cheng X."/>
        </authorList>
    </citation>
    <scope>NUCLEOTIDE SEQUENCE [LARGE SCALE GENOMIC DNA]</scope>
    <source>
        <strain evidence="1 2">IJ1G</strain>
    </source>
</reference>
<proteinExistence type="predicted"/>
<dbReference type="Proteomes" id="UP000315783">
    <property type="component" value="Unassembled WGS sequence"/>
</dbReference>
<evidence type="ECO:0000313" key="2">
    <source>
        <dbReference type="Proteomes" id="UP000315783"/>
    </source>
</evidence>
<gene>
    <name evidence="1" type="ORF">IF1G_02505</name>
</gene>
<dbReference type="AlphaFoldDB" id="A0A545V9L8"/>
<sequence>MTAGRRGFAPHRLIIRMASKPPLPRSPRVRVRWVGEEELRRGAAGDAAPGQKGVCGIKVLSVLIQSWRGNLRSFFSFFLFGRNWKLFKVCGAVFMYVLRSRISHSGRPIAFSYNFESKFSRLEYRLNNKSFSSLRDGICPLLMKKSALRIETTTPRLLHRRESAPTNTQPGRIAEQWRHAWMLQS</sequence>
<name>A0A545V9L8_9HYPO</name>
<dbReference type="EMBL" id="SPUK01000003">
    <property type="protein sequence ID" value="TQV98425.1"/>
    <property type="molecule type" value="Genomic_DNA"/>
</dbReference>
<protein>
    <submittedName>
        <fullName evidence="1">Uncharacterized protein</fullName>
    </submittedName>
</protein>
<keyword evidence="2" id="KW-1185">Reference proteome</keyword>